<name>A0ABQ9E2N4_TEGGR</name>
<evidence type="ECO:0000313" key="9">
    <source>
        <dbReference type="Proteomes" id="UP001217089"/>
    </source>
</evidence>
<evidence type="ECO:0000256" key="4">
    <source>
        <dbReference type="ARBA" id="ARBA00023002"/>
    </source>
</evidence>
<keyword evidence="4" id="KW-0560">Oxidoreductase</keyword>
<dbReference type="SUPFAM" id="SSF48264">
    <property type="entry name" value="Cytochrome P450"/>
    <property type="match status" value="3"/>
</dbReference>
<dbReference type="InterPro" id="IPR002401">
    <property type="entry name" value="Cyt_P450_E_grp-I"/>
</dbReference>
<feature type="non-terminal residue" evidence="8">
    <location>
        <position position="1"/>
    </location>
</feature>
<keyword evidence="7" id="KW-1133">Transmembrane helix</keyword>
<evidence type="ECO:0008006" key="10">
    <source>
        <dbReference type="Google" id="ProtNLM"/>
    </source>
</evidence>
<dbReference type="EMBL" id="JARBDR010000921">
    <property type="protein sequence ID" value="KAJ8298666.1"/>
    <property type="molecule type" value="Genomic_DNA"/>
</dbReference>
<keyword evidence="7" id="KW-0472">Membrane</keyword>
<organism evidence="8 9">
    <name type="scientific">Tegillarca granosa</name>
    <name type="common">Malaysian cockle</name>
    <name type="synonym">Anadara granosa</name>
    <dbReference type="NCBI Taxonomy" id="220873"/>
    <lineage>
        <taxon>Eukaryota</taxon>
        <taxon>Metazoa</taxon>
        <taxon>Spiralia</taxon>
        <taxon>Lophotrochozoa</taxon>
        <taxon>Mollusca</taxon>
        <taxon>Bivalvia</taxon>
        <taxon>Autobranchia</taxon>
        <taxon>Pteriomorphia</taxon>
        <taxon>Arcoida</taxon>
        <taxon>Arcoidea</taxon>
        <taxon>Arcidae</taxon>
        <taxon>Tegillarca</taxon>
    </lineage>
</organism>
<keyword evidence="2" id="KW-0349">Heme</keyword>
<evidence type="ECO:0000256" key="3">
    <source>
        <dbReference type="ARBA" id="ARBA00022723"/>
    </source>
</evidence>
<evidence type="ECO:0000313" key="8">
    <source>
        <dbReference type="EMBL" id="KAJ8298666.1"/>
    </source>
</evidence>
<feature type="transmembrane region" description="Helical" evidence="7">
    <location>
        <begin position="390"/>
        <end position="407"/>
    </location>
</feature>
<dbReference type="PANTHER" id="PTHR24289">
    <property type="entry name" value="STEROID 17-ALPHA-HYDROXYLASE/17,20 LYASE"/>
    <property type="match status" value="1"/>
</dbReference>
<comment type="caution">
    <text evidence="8">The sequence shown here is derived from an EMBL/GenBank/DDBJ whole genome shotgun (WGS) entry which is preliminary data.</text>
</comment>
<keyword evidence="7" id="KW-0812">Transmembrane</keyword>
<dbReference type="PRINTS" id="PR00463">
    <property type="entry name" value="EP450I"/>
</dbReference>
<evidence type="ECO:0000256" key="5">
    <source>
        <dbReference type="ARBA" id="ARBA00023004"/>
    </source>
</evidence>
<keyword evidence="5" id="KW-0408">Iron</keyword>
<dbReference type="PROSITE" id="PS00086">
    <property type="entry name" value="CYTOCHROME_P450"/>
    <property type="match status" value="2"/>
</dbReference>
<evidence type="ECO:0000256" key="7">
    <source>
        <dbReference type="SAM" id="Phobius"/>
    </source>
</evidence>
<dbReference type="Proteomes" id="UP001217089">
    <property type="component" value="Unassembled WGS sequence"/>
</dbReference>
<accession>A0ABQ9E2N4</accession>
<sequence length="729" mass="83682">EKREEILLQGPTGYPVIGNTLDVDGTRIHLKLTHWAEIFGDIYEVNLFGSTVVVLNSPELIRKAFLTEPNATLFSDRVKGSVAQEILHESKDIVFGAYSESWVKRRKLGHKVLKAYGAGIKNIEKSVTEELTYVTSKLMSYNGKPFDPEVVLNDFLNQIIAILLTGRRHGEANNEMTDAISTYDKCMNEIFDQQTWFLIDWLPFMRFVPSKASRVYYATKQSQKKNTSSKGMIHALFEEMEHLHKSKPKDDWLTEDSVFAILTNMVAAGILTSQGTLLTAIRILLERKDVQRKLQSEVDCVVGIDRPPSMTDRKHMPYLEAFLLEVIMNLWKINYSNFSDPYEFKPERFLDENGDLLHTDTPDRQKLLSFGVGKRSCIGESFARNQMEDIGVVLSVIILSLTFFVMLKRKKRRNPSPGPAVYSVIGNTFDVDGSKIHNKLTHWAEMYGDIYEVNLFGSTVVVLNSPEIIRKAFLTEPNATLFSGRLEGSLTNEIFYQTKDIAFGPYSEPLIKRRKLGHKILKAYGAGIKEIENRNLTSQGTLLIAIPILLERKDVQRKLQSEVDRTTIFDRQKTHVVSRAFLLEVLRYGTNTPIAVPHKLIEGTTLEGYDLLKDSWVIMNLWKINHDESIFPDPYEFKPERFLDENGDLLQGDTPDRQKFLLFGVGKRSCIGESFARNRMFLFLATMMQYFTFEPEAENIAKFDPRDMQTTSVRFPHHFKCRVERRHIQ</sequence>
<protein>
    <recommendedName>
        <fullName evidence="10">Cytochrome P450</fullName>
    </recommendedName>
</protein>
<gene>
    <name evidence="8" type="ORF">KUTeg_022726</name>
</gene>
<keyword evidence="6" id="KW-0503">Monooxygenase</keyword>
<keyword evidence="3" id="KW-0479">Metal-binding</keyword>
<evidence type="ECO:0000256" key="6">
    <source>
        <dbReference type="ARBA" id="ARBA00023033"/>
    </source>
</evidence>
<keyword evidence="9" id="KW-1185">Reference proteome</keyword>
<reference evidence="8 9" key="1">
    <citation type="submission" date="2022-12" db="EMBL/GenBank/DDBJ databases">
        <title>Chromosome-level genome of Tegillarca granosa.</title>
        <authorList>
            <person name="Kim J."/>
        </authorList>
    </citation>
    <scope>NUCLEOTIDE SEQUENCE [LARGE SCALE GENOMIC DNA]</scope>
    <source>
        <strain evidence="8">Teg-2019</strain>
        <tissue evidence="8">Adductor muscle</tissue>
    </source>
</reference>
<dbReference type="InterPro" id="IPR036396">
    <property type="entry name" value="Cyt_P450_sf"/>
</dbReference>
<evidence type="ECO:0000256" key="2">
    <source>
        <dbReference type="ARBA" id="ARBA00022617"/>
    </source>
</evidence>
<proteinExistence type="inferred from homology"/>
<dbReference type="Pfam" id="PF00067">
    <property type="entry name" value="p450"/>
    <property type="match status" value="3"/>
</dbReference>
<evidence type="ECO:0000256" key="1">
    <source>
        <dbReference type="ARBA" id="ARBA00010617"/>
    </source>
</evidence>
<dbReference type="InterPro" id="IPR001128">
    <property type="entry name" value="Cyt_P450"/>
</dbReference>
<dbReference type="PANTHER" id="PTHR24289:SF1">
    <property type="entry name" value="STEROID 17-ALPHA-HYDROXYLASE_17,20 LYASE"/>
    <property type="match status" value="1"/>
</dbReference>
<comment type="similarity">
    <text evidence="1">Belongs to the cytochrome P450 family.</text>
</comment>
<dbReference type="Gene3D" id="1.10.630.10">
    <property type="entry name" value="Cytochrome P450"/>
    <property type="match status" value="3"/>
</dbReference>
<dbReference type="InterPro" id="IPR017972">
    <property type="entry name" value="Cyt_P450_CS"/>
</dbReference>